<keyword evidence="4" id="KW-1185">Reference proteome</keyword>
<keyword evidence="3" id="KW-0240">DNA-directed RNA polymerase</keyword>
<dbReference type="GO" id="GO:0006351">
    <property type="term" value="P:DNA-templated transcription"/>
    <property type="evidence" value="ECO:0007669"/>
    <property type="project" value="InterPro"/>
</dbReference>
<dbReference type="GO" id="GO:0003899">
    <property type="term" value="F:DNA-directed RNA polymerase activity"/>
    <property type="evidence" value="ECO:0007669"/>
    <property type="project" value="InterPro"/>
</dbReference>
<dbReference type="PANTHER" id="PTHR11239:SF1">
    <property type="entry name" value="DNA-DIRECTED RNA POLYMERASE II SUBUNIT RPB9"/>
    <property type="match status" value="1"/>
</dbReference>
<feature type="domain" description="DNA-directed RNA polymerase II subunit RPB9-like zinc ribbon" evidence="2">
    <location>
        <begin position="5"/>
        <end position="59"/>
    </location>
</feature>
<evidence type="ECO:0000313" key="4">
    <source>
        <dbReference type="Proteomes" id="UP000054558"/>
    </source>
</evidence>
<dbReference type="OMA" id="SCEHEEI"/>
<dbReference type="GO" id="GO:0000428">
    <property type="term" value="C:DNA-directed RNA polymerase complex"/>
    <property type="evidence" value="ECO:0007669"/>
    <property type="project" value="UniProtKB-KW"/>
</dbReference>
<name>A0A1Y1HSS5_KLENI</name>
<protein>
    <submittedName>
        <fullName evidence="3">DNA-directed RNA polymerase II subunit 9 family protein</fullName>
    </submittedName>
</protein>
<dbReference type="STRING" id="105231.A0A1Y1HSS5"/>
<dbReference type="SUPFAM" id="SSF57783">
    <property type="entry name" value="Zinc beta-ribbon"/>
    <property type="match status" value="1"/>
</dbReference>
<dbReference type="SMART" id="SM00661">
    <property type="entry name" value="RPOL9"/>
    <property type="match status" value="1"/>
</dbReference>
<gene>
    <name evidence="3" type="ORF">KFL_000650050</name>
</gene>
<dbReference type="PANTHER" id="PTHR11239">
    <property type="entry name" value="DNA-DIRECTED RNA POLYMERASE"/>
    <property type="match status" value="1"/>
</dbReference>
<dbReference type="Gene3D" id="2.20.25.10">
    <property type="match status" value="2"/>
</dbReference>
<keyword evidence="3" id="KW-0804">Transcription</keyword>
<dbReference type="EMBL" id="DF237014">
    <property type="protein sequence ID" value="GAQ80872.1"/>
    <property type="molecule type" value="Genomic_DNA"/>
</dbReference>
<dbReference type="Proteomes" id="UP000054558">
    <property type="component" value="Unassembled WGS sequence"/>
</dbReference>
<proteinExistence type="predicted"/>
<dbReference type="OrthoDB" id="282270at2759"/>
<evidence type="ECO:0000256" key="1">
    <source>
        <dbReference type="ARBA" id="ARBA00023242"/>
    </source>
</evidence>
<accession>A0A1Y1HSS5</accession>
<evidence type="ECO:0000313" key="3">
    <source>
        <dbReference type="EMBL" id="GAQ80872.1"/>
    </source>
</evidence>
<reference evidence="3 4" key="1">
    <citation type="journal article" date="2014" name="Nat. Commun.">
        <title>Klebsormidium flaccidum genome reveals primary factors for plant terrestrial adaptation.</title>
        <authorList>
            <person name="Hori K."/>
            <person name="Maruyama F."/>
            <person name="Fujisawa T."/>
            <person name="Togashi T."/>
            <person name="Yamamoto N."/>
            <person name="Seo M."/>
            <person name="Sato S."/>
            <person name="Yamada T."/>
            <person name="Mori H."/>
            <person name="Tajima N."/>
            <person name="Moriyama T."/>
            <person name="Ikeuchi M."/>
            <person name="Watanabe M."/>
            <person name="Wada H."/>
            <person name="Kobayashi K."/>
            <person name="Saito M."/>
            <person name="Masuda T."/>
            <person name="Sasaki-Sekimoto Y."/>
            <person name="Mashiguchi K."/>
            <person name="Awai K."/>
            <person name="Shimojima M."/>
            <person name="Masuda S."/>
            <person name="Iwai M."/>
            <person name="Nobusawa T."/>
            <person name="Narise T."/>
            <person name="Kondo S."/>
            <person name="Saito H."/>
            <person name="Sato R."/>
            <person name="Murakawa M."/>
            <person name="Ihara Y."/>
            <person name="Oshima-Yamada Y."/>
            <person name="Ohtaka K."/>
            <person name="Satoh M."/>
            <person name="Sonobe K."/>
            <person name="Ishii M."/>
            <person name="Ohtani R."/>
            <person name="Kanamori-Sato M."/>
            <person name="Honoki R."/>
            <person name="Miyazaki D."/>
            <person name="Mochizuki H."/>
            <person name="Umetsu J."/>
            <person name="Higashi K."/>
            <person name="Shibata D."/>
            <person name="Kamiya Y."/>
            <person name="Sato N."/>
            <person name="Nakamura Y."/>
            <person name="Tabata S."/>
            <person name="Ida S."/>
            <person name="Kurokawa K."/>
            <person name="Ohta H."/>
        </authorList>
    </citation>
    <scope>NUCLEOTIDE SEQUENCE [LARGE SCALE GENOMIC DNA]</scope>
    <source>
        <strain evidence="3 4">NIES-2285</strain>
    </source>
</reference>
<evidence type="ECO:0000259" key="2">
    <source>
        <dbReference type="SMART" id="SM00661"/>
    </source>
</evidence>
<dbReference type="InterPro" id="IPR001529">
    <property type="entry name" value="Zn_ribbon_RPB9"/>
</dbReference>
<organism evidence="3 4">
    <name type="scientific">Klebsormidium nitens</name>
    <name type="common">Green alga</name>
    <name type="synonym">Ulothrix nitens</name>
    <dbReference type="NCBI Taxonomy" id="105231"/>
    <lineage>
        <taxon>Eukaryota</taxon>
        <taxon>Viridiplantae</taxon>
        <taxon>Streptophyta</taxon>
        <taxon>Klebsormidiophyceae</taxon>
        <taxon>Klebsormidiales</taxon>
        <taxon>Klebsormidiaceae</taxon>
        <taxon>Klebsormidium</taxon>
    </lineage>
</organism>
<dbReference type="AlphaFoldDB" id="A0A1Y1HSS5"/>
<keyword evidence="1" id="KW-0539">Nucleus</keyword>
<sequence length="129" mass="14768">MQAMTFCKECNFMLHPRENKEEERLEYVCLNCGQYSETPDTSCVFRRVLQHSEQERTQILQEGAVADPTLPRTRSVRCPKPECGHREAVFFRVGAVDPLEAVSPIPSGRLLIFKFAASCERVAQYARKT</sequence>
<dbReference type="InterPro" id="IPR012164">
    <property type="entry name" value="Rpa12/Rpb9/Rpc10/TFS"/>
</dbReference>